<dbReference type="SMART" id="SM00729">
    <property type="entry name" value="Elp3"/>
    <property type="match status" value="1"/>
</dbReference>
<keyword evidence="8" id="KW-1185">Reference proteome</keyword>
<dbReference type="SFLD" id="SFLDF00303">
    <property type="entry name" value="hopanoid_C2-methyltransferase"/>
    <property type="match status" value="1"/>
</dbReference>
<dbReference type="Gene3D" id="3.80.30.20">
    <property type="entry name" value="tm_1862 like domain"/>
    <property type="match status" value="1"/>
</dbReference>
<evidence type="ECO:0000256" key="3">
    <source>
        <dbReference type="ARBA" id="ARBA00022723"/>
    </source>
</evidence>
<dbReference type="InterPro" id="IPR007197">
    <property type="entry name" value="rSAM"/>
</dbReference>
<comment type="caution">
    <text evidence="7">The sequence shown here is derived from an EMBL/GenBank/DDBJ whole genome shotgun (WGS) entry which is preliminary data.</text>
</comment>
<dbReference type="InterPro" id="IPR006158">
    <property type="entry name" value="Cobalamin-bd"/>
</dbReference>
<evidence type="ECO:0000256" key="5">
    <source>
        <dbReference type="ARBA" id="ARBA00023014"/>
    </source>
</evidence>
<reference evidence="7 8" key="1">
    <citation type="submission" date="2020-02" db="EMBL/GenBank/DDBJ databases">
        <title>Comparative genomics of sulfur disproportionating microorganisms.</title>
        <authorList>
            <person name="Ward L.M."/>
            <person name="Bertran E."/>
            <person name="Johnston D.T."/>
        </authorList>
    </citation>
    <scope>NUCLEOTIDE SEQUENCE [LARGE SCALE GENOMIC DNA]</scope>
    <source>
        <strain evidence="7 8">DSM 3696</strain>
    </source>
</reference>
<dbReference type="PANTHER" id="PTHR43409">
    <property type="entry name" value="ANAEROBIC MAGNESIUM-PROTOPORPHYRIN IX MONOMETHYL ESTER CYCLASE-RELATED"/>
    <property type="match status" value="1"/>
</dbReference>
<dbReference type="InterPro" id="IPR006638">
    <property type="entry name" value="Elp3/MiaA/NifB-like_rSAM"/>
</dbReference>
<proteinExistence type="predicted"/>
<dbReference type="GO" id="GO:0051539">
    <property type="term" value="F:4 iron, 4 sulfur cluster binding"/>
    <property type="evidence" value="ECO:0007669"/>
    <property type="project" value="UniProtKB-KW"/>
</dbReference>
<dbReference type="EMBL" id="JAAGRQ010000019">
    <property type="protein sequence ID" value="NDY56451.1"/>
    <property type="molecule type" value="Genomic_DNA"/>
</dbReference>
<keyword evidence="2" id="KW-0949">S-adenosyl-L-methionine</keyword>
<dbReference type="InterPro" id="IPR058240">
    <property type="entry name" value="rSAM_sf"/>
</dbReference>
<organism evidence="7 8">
    <name type="scientific">Desulfolutivibrio sulfodismutans</name>
    <dbReference type="NCBI Taxonomy" id="63561"/>
    <lineage>
        <taxon>Bacteria</taxon>
        <taxon>Pseudomonadati</taxon>
        <taxon>Thermodesulfobacteriota</taxon>
        <taxon>Desulfovibrionia</taxon>
        <taxon>Desulfovibrionales</taxon>
        <taxon>Desulfovibrionaceae</taxon>
        <taxon>Desulfolutivibrio</taxon>
    </lineage>
</organism>
<dbReference type="InterPro" id="IPR051198">
    <property type="entry name" value="BchE-like"/>
</dbReference>
<dbReference type="SFLD" id="SFLDS00029">
    <property type="entry name" value="Radical_SAM"/>
    <property type="match status" value="1"/>
</dbReference>
<evidence type="ECO:0000256" key="1">
    <source>
        <dbReference type="ARBA" id="ARBA00001966"/>
    </source>
</evidence>
<dbReference type="InterPro" id="IPR034466">
    <property type="entry name" value="Methyltransferase_Class_B"/>
</dbReference>
<evidence type="ECO:0000259" key="6">
    <source>
        <dbReference type="PROSITE" id="PS51918"/>
    </source>
</evidence>
<dbReference type="Proteomes" id="UP000469724">
    <property type="component" value="Unassembled WGS sequence"/>
</dbReference>
<keyword evidence="3" id="KW-0479">Metal-binding</keyword>
<evidence type="ECO:0000313" key="7">
    <source>
        <dbReference type="EMBL" id="NDY56451.1"/>
    </source>
</evidence>
<dbReference type="GO" id="GO:0005829">
    <property type="term" value="C:cytosol"/>
    <property type="evidence" value="ECO:0007669"/>
    <property type="project" value="TreeGrafter"/>
</dbReference>
<dbReference type="CDD" id="cd01335">
    <property type="entry name" value="Radical_SAM"/>
    <property type="match status" value="1"/>
</dbReference>
<dbReference type="CDD" id="cd02068">
    <property type="entry name" value="radical_SAM_B12_BD"/>
    <property type="match status" value="1"/>
</dbReference>
<dbReference type="SFLD" id="SFLDG01082">
    <property type="entry name" value="B12-binding_domain_containing"/>
    <property type="match status" value="1"/>
</dbReference>
<keyword evidence="4" id="KW-0408">Iron</keyword>
<protein>
    <submittedName>
        <fullName evidence="7">B12-binding domain-containing radical SAM protein</fullName>
    </submittedName>
</protein>
<dbReference type="GO" id="GO:0003824">
    <property type="term" value="F:catalytic activity"/>
    <property type="evidence" value="ECO:0007669"/>
    <property type="project" value="InterPro"/>
</dbReference>
<dbReference type="Pfam" id="PF04055">
    <property type="entry name" value="Radical_SAM"/>
    <property type="match status" value="1"/>
</dbReference>
<dbReference type="Pfam" id="PF02310">
    <property type="entry name" value="B12-binding"/>
    <property type="match status" value="1"/>
</dbReference>
<sequence length="520" mass="57279">MKNILLVNPRLPRSFWSFPDIMQVTGKKALLPSLGLLTVAGLLPPDWNVRLADENVRPVSDADLRFADVVMISAMLVQRDGLFACAARARAMGKIVVAGGPYATSAPDEMLAGGCNFVVVGEGEATIPLLVRALEEGRPGGVIAVEEKTDMEQVPLPRFDLINPRDYDAMPVQTSRGCPFACEFCDVINLFGRTPRYKSARQVVAELAAILETGHRGAVFFTDDNFIGNPKRAKELLQSIADWNRGHGEPFWFITQASVNLGSSPELIDLMTAANFGYVFVGIESPDTDVLAATHKYQNIRHPLLESIRAIGAGGLTVVGSFILGFDNEAAGAGTRVTAFAEAAHIPLVMVNTLQAVPQTELWRRLRDEGRLVDGDVGDLATGPMNFTPTRPMRDILTEQIAAWDRLYDVSHHMERVLGNILAMRPVRSEPGTGKKPPSREKRPQATVLADTCSELRLLARLVWRLGIASRHRGQFWRQLVTVARKNPSRWRRYLTLLVMGDDILSFTAVIRERAAPSLR</sequence>
<evidence type="ECO:0000256" key="2">
    <source>
        <dbReference type="ARBA" id="ARBA00022691"/>
    </source>
</evidence>
<name>A0A7K3NJR8_9BACT</name>
<evidence type="ECO:0000313" key="8">
    <source>
        <dbReference type="Proteomes" id="UP000469724"/>
    </source>
</evidence>
<dbReference type="SUPFAM" id="SSF102114">
    <property type="entry name" value="Radical SAM enzymes"/>
    <property type="match status" value="1"/>
</dbReference>
<dbReference type="GO" id="GO:0046872">
    <property type="term" value="F:metal ion binding"/>
    <property type="evidence" value="ECO:0007669"/>
    <property type="project" value="UniProtKB-KW"/>
</dbReference>
<dbReference type="Gene3D" id="3.40.50.280">
    <property type="entry name" value="Cobalamin-binding domain"/>
    <property type="match status" value="1"/>
</dbReference>
<dbReference type="GO" id="GO:0031419">
    <property type="term" value="F:cobalamin binding"/>
    <property type="evidence" value="ECO:0007669"/>
    <property type="project" value="InterPro"/>
</dbReference>
<evidence type="ECO:0000256" key="4">
    <source>
        <dbReference type="ARBA" id="ARBA00023004"/>
    </source>
</evidence>
<dbReference type="InterPro" id="IPR023404">
    <property type="entry name" value="rSAM_horseshoe"/>
</dbReference>
<dbReference type="InterPro" id="IPR034530">
    <property type="entry name" value="HpnP-like"/>
</dbReference>
<gene>
    <name evidence="7" type="ORF">G3N56_06800</name>
</gene>
<dbReference type="PANTHER" id="PTHR43409:SF3">
    <property type="entry name" value="HYPOTHETICAL METHYLTRANSFERASE"/>
    <property type="match status" value="1"/>
</dbReference>
<dbReference type="SFLD" id="SFLDG01123">
    <property type="entry name" value="methyltransferase_(Class_B)"/>
    <property type="match status" value="1"/>
</dbReference>
<accession>A0A7K3NJR8</accession>
<dbReference type="PROSITE" id="PS51918">
    <property type="entry name" value="RADICAL_SAM"/>
    <property type="match status" value="1"/>
</dbReference>
<comment type="cofactor">
    <cofactor evidence="1">
        <name>[4Fe-4S] cluster</name>
        <dbReference type="ChEBI" id="CHEBI:49883"/>
    </cofactor>
</comment>
<dbReference type="AlphaFoldDB" id="A0A7K3NJR8"/>
<dbReference type="RefSeq" id="WP_163301502.1">
    <property type="nucleotide sequence ID" value="NZ_JAAGRQ010000019.1"/>
</dbReference>
<keyword evidence="5" id="KW-0411">Iron-sulfur</keyword>
<dbReference type="InterPro" id="IPR025274">
    <property type="entry name" value="DUF4070"/>
</dbReference>
<dbReference type="Pfam" id="PF13282">
    <property type="entry name" value="DUF4070"/>
    <property type="match status" value="1"/>
</dbReference>
<feature type="domain" description="Radical SAM core" evidence="6">
    <location>
        <begin position="162"/>
        <end position="394"/>
    </location>
</feature>